<comment type="caution">
    <text evidence="2">The sequence shown here is derived from an EMBL/GenBank/DDBJ whole genome shotgun (WGS) entry which is preliminary data.</text>
</comment>
<sequence length="116" mass="13252">MVLDTRPGPIGDRIGRIWPRKLKRRGARRGRIARVFRPFWAAAGWLGRLGGGAGEGRTQGRQLAGGRGGEEREKRERRGGRRAREEEEEKEKRPVRFDRSDPVRFDSAGSIRNTKF</sequence>
<feature type="region of interest" description="Disordered" evidence="1">
    <location>
        <begin position="49"/>
        <end position="116"/>
    </location>
</feature>
<evidence type="ECO:0000313" key="3">
    <source>
        <dbReference type="Proteomes" id="UP001174677"/>
    </source>
</evidence>
<proteinExistence type="predicted"/>
<evidence type="ECO:0000313" key="2">
    <source>
        <dbReference type="EMBL" id="KAJ9139895.1"/>
    </source>
</evidence>
<dbReference type="EMBL" id="JARPOI010000017">
    <property type="protein sequence ID" value="KAJ9139895.1"/>
    <property type="molecule type" value="Genomic_DNA"/>
</dbReference>
<dbReference type="Proteomes" id="UP001174677">
    <property type="component" value="Chromosome 17"/>
</dbReference>
<keyword evidence="3" id="KW-1185">Reference proteome</keyword>
<name>A0ABQ9KJ95_HEVBR</name>
<feature type="compositionally biased region" description="Gly residues" evidence="1">
    <location>
        <begin position="49"/>
        <end position="67"/>
    </location>
</feature>
<reference evidence="2" key="1">
    <citation type="journal article" date="2023" name="Plant Biotechnol. J.">
        <title>Chromosome-level wild Hevea brasiliensis genome provides new tools for genomic-assisted breeding and valuable loci to elevate rubber yield.</title>
        <authorList>
            <person name="Cheng H."/>
            <person name="Song X."/>
            <person name="Hu Y."/>
            <person name="Wu T."/>
            <person name="Yang Q."/>
            <person name="An Z."/>
            <person name="Feng S."/>
            <person name="Deng Z."/>
            <person name="Wu W."/>
            <person name="Zeng X."/>
            <person name="Tu M."/>
            <person name="Wang X."/>
            <person name="Huang H."/>
        </authorList>
    </citation>
    <scope>NUCLEOTIDE SEQUENCE</scope>
    <source>
        <strain evidence="2">MT/VB/25A 57/8</strain>
    </source>
</reference>
<evidence type="ECO:0000256" key="1">
    <source>
        <dbReference type="SAM" id="MobiDB-lite"/>
    </source>
</evidence>
<accession>A0ABQ9KJ95</accession>
<protein>
    <submittedName>
        <fullName evidence="2">Uncharacterized protein</fullName>
    </submittedName>
</protein>
<feature type="compositionally biased region" description="Basic and acidic residues" evidence="1">
    <location>
        <begin position="68"/>
        <end position="104"/>
    </location>
</feature>
<organism evidence="2 3">
    <name type="scientific">Hevea brasiliensis</name>
    <name type="common">Para rubber tree</name>
    <name type="synonym">Siphonia brasiliensis</name>
    <dbReference type="NCBI Taxonomy" id="3981"/>
    <lineage>
        <taxon>Eukaryota</taxon>
        <taxon>Viridiplantae</taxon>
        <taxon>Streptophyta</taxon>
        <taxon>Embryophyta</taxon>
        <taxon>Tracheophyta</taxon>
        <taxon>Spermatophyta</taxon>
        <taxon>Magnoliopsida</taxon>
        <taxon>eudicotyledons</taxon>
        <taxon>Gunneridae</taxon>
        <taxon>Pentapetalae</taxon>
        <taxon>rosids</taxon>
        <taxon>fabids</taxon>
        <taxon>Malpighiales</taxon>
        <taxon>Euphorbiaceae</taxon>
        <taxon>Crotonoideae</taxon>
        <taxon>Micrandreae</taxon>
        <taxon>Hevea</taxon>
    </lineage>
</organism>
<gene>
    <name evidence="2" type="ORF">P3X46_030587</name>
</gene>